<dbReference type="InterPro" id="IPR036962">
    <property type="entry name" value="Glyco_hydro_3_N_sf"/>
</dbReference>
<dbReference type="InterPro" id="IPR006311">
    <property type="entry name" value="TAT_signal"/>
</dbReference>
<organism evidence="8 9">
    <name type="scientific">Vallicoccus soli</name>
    <dbReference type="NCBI Taxonomy" id="2339232"/>
    <lineage>
        <taxon>Bacteria</taxon>
        <taxon>Bacillati</taxon>
        <taxon>Actinomycetota</taxon>
        <taxon>Actinomycetes</taxon>
        <taxon>Motilibacterales</taxon>
        <taxon>Vallicoccaceae</taxon>
        <taxon>Vallicoccus</taxon>
    </lineage>
</organism>
<comment type="similarity">
    <text evidence="2">Belongs to the glycosyl hydrolase 3 family.</text>
</comment>
<dbReference type="InterPro" id="IPR050226">
    <property type="entry name" value="NagZ_Beta-hexosaminidase"/>
</dbReference>
<dbReference type="Pfam" id="PF00933">
    <property type="entry name" value="Glyco_hydro_3"/>
    <property type="match status" value="1"/>
</dbReference>
<dbReference type="EC" id="3.2.1.52" evidence="3"/>
<dbReference type="PANTHER" id="PTHR30480:SF13">
    <property type="entry name" value="BETA-HEXOSAMINIDASE"/>
    <property type="match status" value="1"/>
</dbReference>
<dbReference type="RefSeq" id="WP_119949752.1">
    <property type="nucleotide sequence ID" value="NZ_QZEZ01000002.1"/>
</dbReference>
<keyword evidence="4 8" id="KW-0378">Hydrolase</keyword>
<dbReference type="SUPFAM" id="SSF51445">
    <property type="entry name" value="(Trans)glycosidases"/>
    <property type="match status" value="1"/>
</dbReference>
<reference evidence="8 9" key="1">
    <citation type="submission" date="2018-09" db="EMBL/GenBank/DDBJ databases">
        <title>YIM 75000 draft genome.</title>
        <authorList>
            <person name="Tang S."/>
            <person name="Feng Y."/>
        </authorList>
    </citation>
    <scope>NUCLEOTIDE SEQUENCE [LARGE SCALE GENOMIC DNA]</scope>
    <source>
        <strain evidence="8 9">YIM 75000</strain>
    </source>
</reference>
<evidence type="ECO:0000256" key="3">
    <source>
        <dbReference type="ARBA" id="ARBA00012663"/>
    </source>
</evidence>
<name>A0A3A3Z1A5_9ACTN</name>
<accession>A0A3A3Z1A5</accession>
<dbReference type="InterPro" id="IPR017853">
    <property type="entry name" value="GH"/>
</dbReference>
<dbReference type="OrthoDB" id="9805821at2"/>
<dbReference type="PANTHER" id="PTHR30480">
    <property type="entry name" value="BETA-HEXOSAMINIDASE-RELATED"/>
    <property type="match status" value="1"/>
</dbReference>
<dbReference type="PROSITE" id="PS51318">
    <property type="entry name" value="TAT"/>
    <property type="match status" value="1"/>
</dbReference>
<dbReference type="Proteomes" id="UP000265614">
    <property type="component" value="Unassembled WGS sequence"/>
</dbReference>
<dbReference type="GO" id="GO:0004563">
    <property type="term" value="F:beta-N-acetylhexosaminidase activity"/>
    <property type="evidence" value="ECO:0007669"/>
    <property type="project" value="UniProtKB-EC"/>
</dbReference>
<protein>
    <recommendedName>
        <fullName evidence="3">beta-N-acetylhexosaminidase</fullName>
        <ecNumber evidence="3">3.2.1.52</ecNumber>
    </recommendedName>
</protein>
<evidence type="ECO:0000256" key="5">
    <source>
        <dbReference type="ARBA" id="ARBA00023295"/>
    </source>
</evidence>
<evidence type="ECO:0000256" key="2">
    <source>
        <dbReference type="ARBA" id="ARBA00005336"/>
    </source>
</evidence>
<feature type="domain" description="Glycoside hydrolase family 3 N-terminal" evidence="7">
    <location>
        <begin position="52"/>
        <end position="378"/>
    </location>
</feature>
<dbReference type="GO" id="GO:0005975">
    <property type="term" value="P:carbohydrate metabolic process"/>
    <property type="evidence" value="ECO:0007669"/>
    <property type="project" value="InterPro"/>
</dbReference>
<keyword evidence="6" id="KW-0732">Signal</keyword>
<dbReference type="InterPro" id="IPR019800">
    <property type="entry name" value="Glyco_hydro_3_AS"/>
</dbReference>
<sequence length="609" mass="62469">MSERPPRPRRGRRAGLVLAVVAAVAGAGAPAPATAAAAGDPVGLLQRMTEAQRVGQLFMVGTPATGLDARTAAAVRERHVGSAILTGRSAAGVDATARLTRGLRALGTRPATAGAATLVATDQEGGAVQVLSGPGFSAIPSALAQSRLGPAEVRRRAGYWGRQLRRAGVHVDLAPVLDTVGSPAAAAANPPIGRYARNYGYGAASAARGGGAFAQGLADAGVAATGKHFPGLGRVTANTDTTAGVVDTVTGRADPSLEPFRGAVRAGLPMLMLSSATYARIDRYRPAVLSPAVVRGMVRGDLGFDGVVVSDDLGRAAQVQRWDPATRARSALLAGGDLVLTVDPGVLPAMYDAVLSRAAADAAFSRSVSASALRVLRLKQRLGLLPPAVGPTYLLDDELGPSPVREVRYGRAVDETLVGDWDGDGVDTLGVRTGDRYLLTDGPTGPATRDLRIGRPGDQALVGDWDGDGADSIALRRGDLVFVRDGLEGPFRAPFRFGRAADEVVAGRWAPGGRDSLALRRGDVVSVTDRLGGPVTSSRSFGRAGDDLLVGDWDGDGQDTLGVRRGPRTFLQAAPGGPATTTVTAGVSSDLPLVGDWDGDGSDGLGLRR</sequence>
<gene>
    <name evidence="8" type="ORF">D5H78_07370</name>
</gene>
<comment type="catalytic activity">
    <reaction evidence="1">
        <text>Hydrolysis of terminal non-reducing N-acetyl-D-hexosamine residues in N-acetyl-beta-D-hexosaminides.</text>
        <dbReference type="EC" id="3.2.1.52"/>
    </reaction>
</comment>
<evidence type="ECO:0000256" key="4">
    <source>
        <dbReference type="ARBA" id="ARBA00022801"/>
    </source>
</evidence>
<dbReference type="Gene3D" id="3.20.20.300">
    <property type="entry name" value="Glycoside hydrolase, family 3, N-terminal domain"/>
    <property type="match status" value="1"/>
</dbReference>
<evidence type="ECO:0000313" key="8">
    <source>
        <dbReference type="EMBL" id="RJK97035.1"/>
    </source>
</evidence>
<dbReference type="EMBL" id="QZEZ01000002">
    <property type="protein sequence ID" value="RJK97035.1"/>
    <property type="molecule type" value="Genomic_DNA"/>
</dbReference>
<comment type="caution">
    <text evidence="8">The sequence shown here is derived from an EMBL/GenBank/DDBJ whole genome shotgun (WGS) entry which is preliminary data.</text>
</comment>
<feature type="chain" id="PRO_5038773998" description="beta-N-acetylhexosaminidase" evidence="6">
    <location>
        <begin position="36"/>
        <end position="609"/>
    </location>
</feature>
<dbReference type="PROSITE" id="PS00775">
    <property type="entry name" value="GLYCOSYL_HYDROL_F3"/>
    <property type="match status" value="1"/>
</dbReference>
<evidence type="ECO:0000259" key="7">
    <source>
        <dbReference type="Pfam" id="PF00933"/>
    </source>
</evidence>
<dbReference type="GO" id="GO:0009254">
    <property type="term" value="P:peptidoglycan turnover"/>
    <property type="evidence" value="ECO:0007669"/>
    <property type="project" value="TreeGrafter"/>
</dbReference>
<dbReference type="AlphaFoldDB" id="A0A3A3Z1A5"/>
<evidence type="ECO:0000256" key="1">
    <source>
        <dbReference type="ARBA" id="ARBA00001231"/>
    </source>
</evidence>
<evidence type="ECO:0000313" key="9">
    <source>
        <dbReference type="Proteomes" id="UP000265614"/>
    </source>
</evidence>
<proteinExistence type="inferred from homology"/>
<evidence type="ECO:0000256" key="6">
    <source>
        <dbReference type="SAM" id="SignalP"/>
    </source>
</evidence>
<keyword evidence="9" id="KW-1185">Reference proteome</keyword>
<keyword evidence="5" id="KW-0326">Glycosidase</keyword>
<dbReference type="InterPro" id="IPR001764">
    <property type="entry name" value="Glyco_hydro_3_N"/>
</dbReference>
<feature type="signal peptide" evidence="6">
    <location>
        <begin position="1"/>
        <end position="35"/>
    </location>
</feature>